<dbReference type="Pfam" id="PF00072">
    <property type="entry name" value="Response_reg"/>
    <property type="match status" value="1"/>
</dbReference>
<feature type="domain" description="OmpR/PhoB-type" evidence="11">
    <location>
        <begin position="137"/>
        <end position="236"/>
    </location>
</feature>
<feature type="domain" description="Response regulatory" evidence="10">
    <location>
        <begin position="4"/>
        <end position="117"/>
    </location>
</feature>
<evidence type="ECO:0000256" key="8">
    <source>
        <dbReference type="PROSITE-ProRule" id="PRU00169"/>
    </source>
</evidence>
<evidence type="ECO:0000256" key="6">
    <source>
        <dbReference type="ARBA" id="ARBA00023125"/>
    </source>
</evidence>
<dbReference type="SMART" id="SM00862">
    <property type="entry name" value="Trans_reg_C"/>
    <property type="match status" value="1"/>
</dbReference>
<dbReference type="InterPro" id="IPR001867">
    <property type="entry name" value="OmpR/PhoB-type_DNA-bd"/>
</dbReference>
<dbReference type="SUPFAM" id="SSF52172">
    <property type="entry name" value="CheY-like"/>
    <property type="match status" value="1"/>
</dbReference>
<dbReference type="Pfam" id="PF00486">
    <property type="entry name" value="Trans_reg_C"/>
    <property type="match status" value="1"/>
</dbReference>
<dbReference type="InterPro" id="IPR011006">
    <property type="entry name" value="CheY-like_superfamily"/>
</dbReference>
<keyword evidence="7" id="KW-0804">Transcription</keyword>
<dbReference type="EMBL" id="LT840185">
    <property type="protein sequence ID" value="SMF79059.1"/>
    <property type="molecule type" value="Genomic_DNA"/>
</dbReference>
<keyword evidence="5" id="KW-0805">Transcription regulation</keyword>
<dbReference type="GO" id="GO:0000976">
    <property type="term" value="F:transcription cis-regulatory region binding"/>
    <property type="evidence" value="ECO:0007669"/>
    <property type="project" value="UniProtKB-ARBA"/>
</dbReference>
<dbReference type="SUPFAM" id="SSF46894">
    <property type="entry name" value="C-terminal effector domain of the bipartite response regulators"/>
    <property type="match status" value="1"/>
</dbReference>
<dbReference type="PANTHER" id="PTHR48111:SF21">
    <property type="entry name" value="DNA-BINDING DUAL MASTER TRANSCRIPTIONAL REGULATOR RPAA"/>
    <property type="match status" value="1"/>
</dbReference>
<evidence type="ECO:0000256" key="5">
    <source>
        <dbReference type="ARBA" id="ARBA00023015"/>
    </source>
</evidence>
<dbReference type="InterPro" id="IPR016032">
    <property type="entry name" value="Sig_transdc_resp-reg_C-effctor"/>
</dbReference>
<protein>
    <submittedName>
        <fullName evidence="12">Two component transcriptional regulator, winged helix family</fullName>
    </submittedName>
</protein>
<keyword evidence="6 9" id="KW-0238">DNA-binding</keyword>
<dbReference type="GO" id="GO:0005829">
    <property type="term" value="C:cytosol"/>
    <property type="evidence" value="ECO:0007669"/>
    <property type="project" value="TreeGrafter"/>
</dbReference>
<reference evidence="13" key="1">
    <citation type="submission" date="2017-04" db="EMBL/GenBank/DDBJ databases">
        <authorList>
            <person name="Varghese N."/>
            <person name="Submissions S."/>
        </authorList>
    </citation>
    <scope>NUCLEOTIDE SEQUENCE [LARGE SCALE GENOMIC DNA]</scope>
    <source>
        <strain evidence="13">Dd16</strain>
    </source>
</reference>
<dbReference type="GO" id="GO:0032993">
    <property type="term" value="C:protein-DNA complex"/>
    <property type="evidence" value="ECO:0007669"/>
    <property type="project" value="TreeGrafter"/>
</dbReference>
<keyword evidence="4" id="KW-0902">Two-component regulatory system</keyword>
<evidence type="ECO:0000256" key="7">
    <source>
        <dbReference type="ARBA" id="ARBA00023163"/>
    </source>
</evidence>
<evidence type="ECO:0000256" key="3">
    <source>
        <dbReference type="ARBA" id="ARBA00022553"/>
    </source>
</evidence>
<dbReference type="OrthoDB" id="2181430at2"/>
<accession>A0A1X7H3R2</accession>
<dbReference type="GO" id="GO:0045893">
    <property type="term" value="P:positive regulation of DNA-templated transcription"/>
    <property type="evidence" value="ECO:0007669"/>
    <property type="project" value="UniProtKB-ARBA"/>
</dbReference>
<dbReference type="PANTHER" id="PTHR48111">
    <property type="entry name" value="REGULATOR OF RPOS"/>
    <property type="match status" value="1"/>
</dbReference>
<dbReference type="STRING" id="941907.SAMN06295910_2798"/>
<evidence type="ECO:0000313" key="13">
    <source>
        <dbReference type="Proteomes" id="UP000192934"/>
    </source>
</evidence>
<sequence>MAVTIALVDDDRNILTSVSIALQAEGFGTRVYSDGETALKALVENPPDLAVLDIKMPRMDGMELLRRLREKSAIPVIFLTSKDDELDEALGLAMGADDYIAKPFSQRLLIARIRAVLRRAEMRAGPADGGADGEPESEPIARGRLTMDPARHRVTWSGQDVTLTVTEFMILEALAQRPGVVKSRNQLMDVAYHDDIYVDDRTIDSHIKRLRRKFRAADGDFSAIETLYGVGYRFAEE</sequence>
<dbReference type="GO" id="GO:0000156">
    <property type="term" value="F:phosphorelay response regulator activity"/>
    <property type="evidence" value="ECO:0007669"/>
    <property type="project" value="TreeGrafter"/>
</dbReference>
<evidence type="ECO:0000259" key="10">
    <source>
        <dbReference type="PROSITE" id="PS50110"/>
    </source>
</evidence>
<dbReference type="InterPro" id="IPR039420">
    <property type="entry name" value="WalR-like"/>
</dbReference>
<dbReference type="Gene3D" id="3.40.50.2300">
    <property type="match status" value="1"/>
</dbReference>
<dbReference type="CDD" id="cd19936">
    <property type="entry name" value="REC_OmpR_ChvI-like"/>
    <property type="match status" value="1"/>
</dbReference>
<dbReference type="Gene3D" id="1.10.10.10">
    <property type="entry name" value="Winged helix-like DNA-binding domain superfamily/Winged helix DNA-binding domain"/>
    <property type="match status" value="1"/>
</dbReference>
<name>A0A1X7H3R2_9SPHN</name>
<evidence type="ECO:0000313" key="12">
    <source>
        <dbReference type="EMBL" id="SMF79059.1"/>
    </source>
</evidence>
<dbReference type="Gene3D" id="6.10.250.690">
    <property type="match status" value="1"/>
</dbReference>
<proteinExistence type="predicted"/>
<dbReference type="InterPro" id="IPR001789">
    <property type="entry name" value="Sig_transdc_resp-reg_receiver"/>
</dbReference>
<feature type="DNA-binding region" description="OmpR/PhoB-type" evidence="9">
    <location>
        <begin position="137"/>
        <end position="236"/>
    </location>
</feature>
<feature type="modified residue" description="4-aspartylphosphate" evidence="8">
    <location>
        <position position="53"/>
    </location>
</feature>
<evidence type="ECO:0000256" key="9">
    <source>
        <dbReference type="PROSITE-ProRule" id="PRU01091"/>
    </source>
</evidence>
<organism evidence="12 13">
    <name type="scientific">Allosphingosinicella indica</name>
    <dbReference type="NCBI Taxonomy" id="941907"/>
    <lineage>
        <taxon>Bacteria</taxon>
        <taxon>Pseudomonadati</taxon>
        <taxon>Pseudomonadota</taxon>
        <taxon>Alphaproteobacteria</taxon>
        <taxon>Sphingomonadales</taxon>
        <taxon>Sphingomonadaceae</taxon>
        <taxon>Allosphingosinicella</taxon>
    </lineage>
</organism>
<comment type="subcellular location">
    <subcellularLocation>
        <location evidence="1">Cytoplasm</location>
    </subcellularLocation>
</comment>
<dbReference type="InterPro" id="IPR036388">
    <property type="entry name" value="WH-like_DNA-bd_sf"/>
</dbReference>
<dbReference type="PROSITE" id="PS50110">
    <property type="entry name" value="RESPONSE_REGULATORY"/>
    <property type="match status" value="1"/>
</dbReference>
<keyword evidence="3 8" id="KW-0597">Phosphoprotein</keyword>
<dbReference type="FunFam" id="1.10.10.10:FF:000117">
    <property type="entry name" value="Two-component system response regulator BaeR"/>
    <property type="match status" value="1"/>
</dbReference>
<gene>
    <name evidence="12" type="ORF">SAMN06295910_2798</name>
</gene>
<evidence type="ECO:0000256" key="4">
    <source>
        <dbReference type="ARBA" id="ARBA00023012"/>
    </source>
</evidence>
<dbReference type="CDD" id="cd00383">
    <property type="entry name" value="trans_reg_C"/>
    <property type="match status" value="1"/>
</dbReference>
<evidence type="ECO:0000256" key="2">
    <source>
        <dbReference type="ARBA" id="ARBA00022490"/>
    </source>
</evidence>
<dbReference type="RefSeq" id="WP_085219303.1">
    <property type="nucleotide sequence ID" value="NZ_LT840185.1"/>
</dbReference>
<evidence type="ECO:0000256" key="1">
    <source>
        <dbReference type="ARBA" id="ARBA00004496"/>
    </source>
</evidence>
<keyword evidence="2" id="KW-0963">Cytoplasm</keyword>
<evidence type="ECO:0000259" key="11">
    <source>
        <dbReference type="PROSITE" id="PS51755"/>
    </source>
</evidence>
<dbReference type="PROSITE" id="PS51755">
    <property type="entry name" value="OMPR_PHOB"/>
    <property type="match status" value="1"/>
</dbReference>
<dbReference type="SMART" id="SM00448">
    <property type="entry name" value="REC"/>
    <property type="match status" value="1"/>
</dbReference>
<dbReference type="AlphaFoldDB" id="A0A1X7H3R2"/>
<keyword evidence="13" id="KW-1185">Reference proteome</keyword>
<dbReference type="Proteomes" id="UP000192934">
    <property type="component" value="Chromosome I"/>
</dbReference>